<dbReference type="PROSITE" id="PS01063">
    <property type="entry name" value="SIGMA70_ECF"/>
    <property type="match status" value="1"/>
</dbReference>
<proteinExistence type="inferred from homology"/>
<feature type="domain" description="RNA polymerase sigma-70 region 2" evidence="7">
    <location>
        <begin position="26"/>
        <end position="94"/>
    </location>
</feature>
<dbReference type="Pfam" id="PF04542">
    <property type="entry name" value="Sigma70_r2"/>
    <property type="match status" value="1"/>
</dbReference>
<dbReference type="GO" id="GO:0006950">
    <property type="term" value="P:response to stress"/>
    <property type="evidence" value="ECO:0007669"/>
    <property type="project" value="UniProtKB-ARBA"/>
</dbReference>
<evidence type="ECO:0000313" key="9">
    <source>
        <dbReference type="EMBL" id="MBB6392171.1"/>
    </source>
</evidence>
<evidence type="ECO:0000256" key="6">
    <source>
        <dbReference type="RuleBase" id="RU000716"/>
    </source>
</evidence>
<dbReference type="InterPro" id="IPR036388">
    <property type="entry name" value="WH-like_DNA-bd_sf"/>
</dbReference>
<gene>
    <name evidence="9" type="ORF">HD594_002484</name>
</gene>
<dbReference type="InterPro" id="IPR014284">
    <property type="entry name" value="RNA_pol_sigma-70_dom"/>
</dbReference>
<dbReference type="InterPro" id="IPR007627">
    <property type="entry name" value="RNA_pol_sigma70_r2"/>
</dbReference>
<keyword evidence="5 6" id="KW-0804">Transcription</keyword>
<dbReference type="GO" id="GO:0006352">
    <property type="term" value="P:DNA-templated transcription initiation"/>
    <property type="evidence" value="ECO:0007669"/>
    <property type="project" value="InterPro"/>
</dbReference>
<dbReference type="InterPro" id="IPR013324">
    <property type="entry name" value="RNA_pol_sigma_r3/r4-like"/>
</dbReference>
<protein>
    <recommendedName>
        <fullName evidence="6">RNA polymerase sigma factor</fullName>
    </recommendedName>
</protein>
<dbReference type="RefSeq" id="WP_184751268.1">
    <property type="nucleotide sequence ID" value="NZ_BAAAJR010000009.1"/>
</dbReference>
<evidence type="ECO:0000256" key="3">
    <source>
        <dbReference type="ARBA" id="ARBA00023082"/>
    </source>
</evidence>
<dbReference type="InterPro" id="IPR000838">
    <property type="entry name" value="RNA_pol_sigma70_ECF_CS"/>
</dbReference>
<dbReference type="Gene3D" id="1.10.1740.10">
    <property type="match status" value="1"/>
</dbReference>
<accession>A0A7X0FSF4</accession>
<dbReference type="SUPFAM" id="SSF88946">
    <property type="entry name" value="Sigma2 domain of RNA polymerase sigma factors"/>
    <property type="match status" value="1"/>
</dbReference>
<evidence type="ECO:0000256" key="1">
    <source>
        <dbReference type="ARBA" id="ARBA00010641"/>
    </source>
</evidence>
<keyword evidence="2 6" id="KW-0805">Transcription regulation</keyword>
<evidence type="ECO:0000256" key="5">
    <source>
        <dbReference type="ARBA" id="ARBA00023163"/>
    </source>
</evidence>
<dbReference type="NCBIfam" id="TIGR02937">
    <property type="entry name" value="sigma70-ECF"/>
    <property type="match status" value="1"/>
</dbReference>
<dbReference type="InterPro" id="IPR039425">
    <property type="entry name" value="RNA_pol_sigma-70-like"/>
</dbReference>
<dbReference type="GO" id="GO:0003677">
    <property type="term" value="F:DNA binding"/>
    <property type="evidence" value="ECO:0007669"/>
    <property type="project" value="UniProtKB-KW"/>
</dbReference>
<dbReference type="InterPro" id="IPR013249">
    <property type="entry name" value="RNA_pol_sigma70_r4_t2"/>
</dbReference>
<evidence type="ECO:0000256" key="2">
    <source>
        <dbReference type="ARBA" id="ARBA00023015"/>
    </source>
</evidence>
<dbReference type="SUPFAM" id="SSF88659">
    <property type="entry name" value="Sigma3 and sigma4 domains of RNA polymerase sigma factors"/>
    <property type="match status" value="1"/>
</dbReference>
<dbReference type="Gene3D" id="1.10.10.10">
    <property type="entry name" value="Winged helix-like DNA-binding domain superfamily/Winged helix DNA-binding domain"/>
    <property type="match status" value="1"/>
</dbReference>
<feature type="domain" description="RNA polymerase sigma factor 70 region 4 type 2" evidence="8">
    <location>
        <begin position="124"/>
        <end position="176"/>
    </location>
</feature>
<keyword evidence="10" id="KW-1185">Reference proteome</keyword>
<dbReference type="EMBL" id="JACHML010000001">
    <property type="protein sequence ID" value="MBB6392171.1"/>
    <property type="molecule type" value="Genomic_DNA"/>
</dbReference>
<keyword evidence="4 6" id="KW-0238">DNA-binding</keyword>
<dbReference type="Pfam" id="PF08281">
    <property type="entry name" value="Sigma70_r4_2"/>
    <property type="match status" value="1"/>
</dbReference>
<evidence type="ECO:0000259" key="7">
    <source>
        <dbReference type="Pfam" id="PF04542"/>
    </source>
</evidence>
<sequence>MTDEAIDDRELAALAAGGSERAFHSLYRAYVRPVYWLAHGLVGTAADAEDVTQETFLAAWRKLPDLTLEGDSLLPWLVTICRFQAANRIRRQRRDREHSAGEADETLPATVDVESQVVDRVLVERILEQVQLMSPLDRDIFRLCAAEGYAYQAAAEQLGVPHGTVRNRLSRIRTRLRTTAAKETT</sequence>
<evidence type="ECO:0000259" key="8">
    <source>
        <dbReference type="Pfam" id="PF08281"/>
    </source>
</evidence>
<organism evidence="9 10">
    <name type="scientific">Microbacterium thalassium</name>
    <dbReference type="NCBI Taxonomy" id="362649"/>
    <lineage>
        <taxon>Bacteria</taxon>
        <taxon>Bacillati</taxon>
        <taxon>Actinomycetota</taxon>
        <taxon>Actinomycetes</taxon>
        <taxon>Micrococcales</taxon>
        <taxon>Microbacteriaceae</taxon>
        <taxon>Microbacterium</taxon>
    </lineage>
</organism>
<keyword evidence="3 6" id="KW-0731">Sigma factor</keyword>
<dbReference type="InterPro" id="IPR013325">
    <property type="entry name" value="RNA_pol_sigma_r2"/>
</dbReference>
<reference evidence="9 10" key="1">
    <citation type="submission" date="2020-08" db="EMBL/GenBank/DDBJ databases">
        <title>Sequencing the genomes of 1000 actinobacteria strains.</title>
        <authorList>
            <person name="Klenk H.-P."/>
        </authorList>
    </citation>
    <scope>NUCLEOTIDE SEQUENCE [LARGE SCALE GENOMIC DNA]</scope>
    <source>
        <strain evidence="9 10">DSM 12511</strain>
    </source>
</reference>
<dbReference type="AlphaFoldDB" id="A0A7X0FSF4"/>
<name>A0A7X0FSF4_9MICO</name>
<evidence type="ECO:0000256" key="4">
    <source>
        <dbReference type="ARBA" id="ARBA00023125"/>
    </source>
</evidence>
<comment type="caution">
    <text evidence="9">The sequence shown here is derived from an EMBL/GenBank/DDBJ whole genome shotgun (WGS) entry which is preliminary data.</text>
</comment>
<comment type="similarity">
    <text evidence="1 6">Belongs to the sigma-70 factor family. ECF subfamily.</text>
</comment>
<dbReference type="PANTHER" id="PTHR43133:SF25">
    <property type="entry name" value="RNA POLYMERASE SIGMA FACTOR RFAY-RELATED"/>
    <property type="match status" value="1"/>
</dbReference>
<dbReference type="Proteomes" id="UP000537775">
    <property type="component" value="Unassembled WGS sequence"/>
</dbReference>
<evidence type="ECO:0000313" key="10">
    <source>
        <dbReference type="Proteomes" id="UP000537775"/>
    </source>
</evidence>
<dbReference type="GO" id="GO:0016987">
    <property type="term" value="F:sigma factor activity"/>
    <property type="evidence" value="ECO:0007669"/>
    <property type="project" value="UniProtKB-KW"/>
</dbReference>
<dbReference type="PANTHER" id="PTHR43133">
    <property type="entry name" value="RNA POLYMERASE ECF-TYPE SIGMA FACTO"/>
    <property type="match status" value="1"/>
</dbReference>